<name>A0A069PEY3_9BURK</name>
<accession>A0A069PEY3</accession>
<dbReference type="InterPro" id="IPR020806">
    <property type="entry name" value="PKS_PP-bd"/>
</dbReference>
<dbReference type="STRING" id="60547.GCA_000751215_05745"/>
<dbReference type="InterPro" id="IPR001242">
    <property type="entry name" value="Condensation_dom"/>
</dbReference>
<dbReference type="NCBIfam" id="NF003417">
    <property type="entry name" value="PRK04813.1"/>
    <property type="match status" value="5"/>
</dbReference>
<dbReference type="Pfam" id="PF00550">
    <property type="entry name" value="PP-binding"/>
    <property type="match status" value="4"/>
</dbReference>
<dbReference type="FunFam" id="3.30.559.10:FF:000012">
    <property type="entry name" value="Non-ribosomal peptide synthetase"/>
    <property type="match status" value="1"/>
</dbReference>
<comment type="caution">
    <text evidence="7">The sequence shown here is derived from an EMBL/GenBank/DDBJ whole genome shotgun (WGS) entry which is preliminary data.</text>
</comment>
<dbReference type="InterPro" id="IPR009081">
    <property type="entry name" value="PP-bd_ACP"/>
</dbReference>
<dbReference type="SUPFAM" id="SSF52777">
    <property type="entry name" value="CoA-dependent acyltransferases"/>
    <property type="match status" value="6"/>
</dbReference>
<dbReference type="FunFam" id="3.30.300.30:FF:000015">
    <property type="entry name" value="Nonribosomal peptide synthase SidD"/>
    <property type="match status" value="1"/>
</dbReference>
<evidence type="ECO:0000256" key="4">
    <source>
        <dbReference type="ARBA" id="ARBA00022553"/>
    </source>
</evidence>
<dbReference type="SUPFAM" id="SSF53474">
    <property type="entry name" value="alpha/beta-Hydrolases"/>
    <property type="match status" value="1"/>
</dbReference>
<dbReference type="FunFam" id="2.30.38.10:FF:000001">
    <property type="entry name" value="Non-ribosomal peptide synthetase PvdI"/>
    <property type="match status" value="3"/>
</dbReference>
<dbReference type="GO" id="GO:0003824">
    <property type="term" value="F:catalytic activity"/>
    <property type="evidence" value="ECO:0007669"/>
    <property type="project" value="InterPro"/>
</dbReference>
<dbReference type="InterPro" id="IPR020845">
    <property type="entry name" value="AMP-binding_CS"/>
</dbReference>
<dbReference type="NCBIfam" id="TIGR01733">
    <property type="entry name" value="AA-adenyl-dom"/>
    <property type="match status" value="4"/>
</dbReference>
<keyword evidence="8" id="KW-1185">Reference proteome</keyword>
<dbReference type="Pfam" id="PF00975">
    <property type="entry name" value="Thioesterase"/>
    <property type="match status" value="1"/>
</dbReference>
<comment type="cofactor">
    <cofactor evidence="1">
        <name>pantetheine 4'-phosphate</name>
        <dbReference type="ChEBI" id="CHEBI:47942"/>
    </cofactor>
</comment>
<sequence length="4431" mass="486955">MNSDIRLSRNATDGGQASHGAFQFVHESFVACAHRIPHSVAVTHGASNLSYAELDRRSNQLAHHLMALGVGPDTIVGLSLDRSIDLVVSLLGIFKAGGAYLSLDPNYPRERLKLIIDDARPKLVLTRHAIAERLPLSSTAVVALDRDAAAIDAQTEDAPGVTVQADHLAYVLYTSGSTGRPKGVLGTHRSVAARMPAYPRELEGSRPPVYAQKTTPNFIDFLWEVFMPLTRGERLAIVAEEAIRDPRELIRSMRADRVTHIVLVPSLLRALIETENDLRTALPDLTHWASSGERLPAELADAFRRAAPHARLVNIYGTSEFWDATAHEVTDTGDGAPDYGVPIGRTIGDMKVHVLDESMREAPDGVAGELYVAGPGVARGYLGHPGLTAERFIPSPFVAGERLYRTGDRGRRLASGTFEFVGRVDNQVKLRGFRVELGEIENALTAQPDIKHAVVVTRDSGNGDVRLGAYIVLHVDATGAMVEFNEQALKAALHERLPSHMVPDAWMVLPALPLTPNGKYDRQALPAWDSDPVTVVDAGASEIETEIARVFAKVLGRGRIGIRDNFFEIGGHSLLAMRLVSQLRNTFKIDLPIARLFETPTIAGVARYMADAAPISSSSSLTAMGRPAHPPLSFAQQRLWFLDRLEGPGATYNLPVALRLHGQLDTEALKAALGDLLARHDSLRTAFSEHDDKPYQHVLTIDDPRARVPLDQLDASESTLAVIARQSAAYPFDLAREIPIRATLIRVAPAHHVLLVLTHHIASDGWSLNPLIRDLGHAYSARAAGRAPNFTPLPVQYIDYTLWQRAILGDERNVDSAMHRQSRYWQHALDGLPPCIDLPTDRPRPPIASFTGAHFHFHIPGEVHVRLKALARSCDATLFMVLHAALALVLSKLGAGDDIAIGSPIAGRTDSAVDDLVGFFVNMIVLRSDVSGNPTVAELIGRVRERCLAAYAHQDLPFERLVEIMNPARTQSHHPLVQVTLALQNNAAADMTLAGLTGSEYAVATDTAKFDLTVELTEDAAGIAGVLEYATDLFDRESIERIATQFARVLAAMTSTPQERINAIDWLAPDERERILVDWNNTAHDVPNVTLVELFEQQAARDPKARAVVFEGESLSFGELNERANRLAHHLRALGIGREDRVGLCLPRSPESIVAMIGILKAGAAYLPLDPDYPAGRLQGMLDKACPKAVVTNTVIAVRPIFSASEHLLKIDTAEMATALAQASTANPPLAAVPEKLRNRHPAYVIFTSGSTGAPKGVIVTHRELVNHMLWMQATYPLTAEDRVLGRTSISFDAAGWEIWLPLISGAQLQLASSGTVRELDRLAHFLVDAEITVAQFVPSMLETLLDEGLLTDWRPQMMFVGGEALSAHLAARAEAVCGVPVVNLYGPTEATIQAMSHPLRDIDRRRRRVPIGRPIWNTRVYVLDDAMAPVPVGTVGEVYIAGAGLARGYLNRPDLTADRFVPCPFDVPGSRMYRTGDLARWHADGVLDFEGRADEQIKVRGFRIEPGEIEATLAQQSGVGRAVVLAHDDGSASHQLVAYVTSTKSEESRDPDQEIKQVEQWQEFYESIYAESDHADFGENFDGWTSSYSGEAILLSEMRQWRQATVDRILELKPARILEIGVGSGLLLSQLASKCEAYWATDFSSQTIATVKRHLQRQPNWAARVKLHVQPAHVWDDLPESYFDTIVINSVIQYFPSAAYLVNVIEQAVERLAPGGSLFIGDVRNLHLHRAFATATQLARFGSRGAAAGLRRQIERAIEAEKELLLAPEFFSLLPSRLNSIGAVDIQVKRGGYSNELSRYRYDVVLRKGPSLTVDLRDAPSVQWGAQIAGSDALRERLARDTPAVIRVTGVPHEDLAREIDAMHALDAGEQTLDDFVWPLSQAARSGHEIGVDAFHALAGELGYRCACTWSASNDGTLDIVLWSAASDGEAFPINAFRAKTDVVWSSLSNTPLRVDPAVLRHTLAQTLPEYMVPSAIIVLDRFPIMPNGKIDRRALPRPTVASGQGRGPQTPREQTLLTLFCEVLGLQEVFVDDNFFDLGGHSLLATRLVNRIRTSLGITLTVGSLFDAPTVSLLARQIAEAGDSDPSGGLPVIAAVSRDAPLPLSFAQERLWLVAQVDRAGEAYHLPLGLRLEGTLERSALLQALGRIVARHEVLRTAFVKAGNDGVAQQIAPVDESGFPLIEIDLRRHVDAQEALQRHCEQEATQPFDLERGCAVRGRLLRQTDDSHVLLVTMHHIASDGLSMHLFAEELATLYSAFARGEPDTLPALPFQYADYSIWQRQWLRDELTDRQRNYWRQTLAGAPALINLPTDRPRPLRQDHVGDFISFELDAELTARLRALGRRHGMTLYMTVLAGWALLLSRLAGQQDIVIGTTSANRGRPELDSMIGLFVDTLVLRMDLSGSPLVGEWLERVRAKILEAQRHHDIPFQHVVEIAQPVRSLAHSPLFQVMYTWQNALPEAPAMHGLEVGPFEPTYSRMAKFDLTIALKELDERVVGEFEYATALFDRQTIERYAGYLRRLLAAMVEDGAQDLPVTGLALLGEAERNKLLYRWNVTEASYPRDLCTHQLFEQQAERSPHAIAIIAGGHRVTYRELDSQANQLAHHLRELGVGPDTPVALLAERTLETVVGLIAILKAGGAYVPVEPSHPTERQQWVIEDSGARIMVVTGHVPPGLHVKSVVSIAGEREQLARQPSHSPASGVAATHLAYIIYTSGSTGLPKGVMVEHRNLMNYLAGAGGFLPSPDLDATVHAPVSFDLTNTSFFPPLMSGRSVTLLASPEREMERLAEELEAHPERLVKLTPSHLKALLNVSKGNPQGELVTVVGGEPLTLDLVRAWRRLYPRATIINHYGPTETTVGVCTYRVPVEDVSGREVVPIGRPIGNTRAYVLDVHREPVPTGVVGELYIGGDSVARGYRNRADLTAERFLADPFRDAPNARMYRTGDLVRYLSDGNIEFAGRSDDQVKIRGYRVELGEVEARLSSLQGVRQAAVIAYEREPGDRHLAAYVVPDAGMVLDARTLRAGLLAILPEYMVPAAYVVLQALPTTPNGKLNRAALPAPERHAAYAVSAYEAPQGEWEEAVAAIWAQVLRRERVGRHDDFFALGGHSLLAIQVLARVREMLKRRVTIATMFAHPVLSRFAAELAVAAQEALPPIGRADRAGPIPLSFAQQRLWFLSHLEGGSEAYNVASALSLTGTLDRAALHDALTAVVERHEVLRTVFDEVNGRPFQRVLPTDEIGFHISETDLRMRADIFAEVRKHAADEARAPFDFKRGPLIRAQLLREADDRYTLLITMHHMVSDGWSTGIFARDLSRFYEARVQGNLPNLPALPVQYADYAVWQRQALDASMLRENREYWQRTLRGSPVLLELPLDRPRPARQDYEGDAVPLEFGQPLTDRLKALSLSNGVTLHTTVLSAWATVLGRLSGQSEVVVGAPVSNRSRTEVENLIGFFVNTVALRIDLSGEPTSTELLQRVKTQTVAAQEHQDFPFEQVVEALEPERSLAHSPIFQVMFAWQNTPQHALVLPELEIMPGAPFDGRMATFDLTLALEETEGSIAGELVYATSLFDRETVERYGSYLHRLLDAMVAENAQSVPIASLPMLAQSERNRLIHEWTATSHPYPSHLCIHEQFELQVERTPDAVALVHADEILTYRELNKRANRLAHYLRQRGIRPDDRVAICIPRGFDMIVALLATLKAGAAYVPLDPAYPPDRLTFMFNDSSPSALLTQHALRDMLTGLAQSIPVLELDGATHAWEHESEENLGRSDGLGPRSLAYVIYTSGSTGQPKGVAIEHQGLANLTVVHAQQLFVGPESRVLQFASFSFDGCIFEVVMALCQGASLYLHSHREILAGDALTQFVARHRISHAILPPSVVAGLDSTSALDSIKTMILSGDRLPLEIARRWSDGRRLINGYGPTEATVCATLHDFDAAGSGSPRIGKPIVNKWIYILDRYGEPAPIGATGEIYIGGNGIAREYLNRPDLTAMRFVPDPFASTPDARMYRTGDLGRWTGDGEIEFMGRNDDQVKIRGLRIEPGEIETQLAGFSGLREVAVIAREDRPGDRRLVAYYTSEPSSVVHAADLAGWLRPSLPEHMIPAAYVRLDELPLTPNGKLDRHALPVPDTGAFARDDYEPPEGELEVLLASLWAEMIGIERVGRRDDFFSLGGHSLLAVQLVDRATRLAFNFTITDLFEAPTIERLSALIASRGGASHVQSNQAVELRAPTPHATEPLFLVPDGTGSLLYAHVLAPFIDSRIPLYGLPSLSLPEGHDIVERWAQAMLPLIRKIQPEGPYRIAGWSFGGMVAYEIGLQLLAQGETVSFIGLLDSSATIDVALPDGNTVTSRPRDGSYDSRPVAVTYRASTAPLPVCLFVAKERLNARQLVSEWTSVVSANRLSVVYVDGTHHSMIQPPNVCALGHALGELIARHPDRIS</sequence>
<dbReference type="FunFam" id="3.30.300.30:FF:000010">
    <property type="entry name" value="Enterobactin synthetase component F"/>
    <property type="match status" value="2"/>
</dbReference>
<dbReference type="SUPFAM" id="SSF47336">
    <property type="entry name" value="ACP-like"/>
    <property type="match status" value="4"/>
</dbReference>
<dbReference type="Pfam" id="PF00501">
    <property type="entry name" value="AMP-binding"/>
    <property type="match status" value="4"/>
</dbReference>
<dbReference type="GO" id="GO:0031177">
    <property type="term" value="F:phosphopantetheine binding"/>
    <property type="evidence" value="ECO:0007669"/>
    <property type="project" value="InterPro"/>
</dbReference>
<evidence type="ECO:0000256" key="3">
    <source>
        <dbReference type="ARBA" id="ARBA00022450"/>
    </source>
</evidence>
<feature type="domain" description="Carrier" evidence="6">
    <location>
        <begin position="3074"/>
        <end position="3149"/>
    </location>
</feature>
<feature type="domain" description="Carrier" evidence="6">
    <location>
        <begin position="4133"/>
        <end position="4207"/>
    </location>
</feature>
<protein>
    <submittedName>
        <fullName evidence="7">Non-ribosomal peptide synthetase modules</fullName>
    </submittedName>
</protein>
<organism evidence="7 8">
    <name type="scientific">Caballeronia glathei</name>
    <dbReference type="NCBI Taxonomy" id="60547"/>
    <lineage>
        <taxon>Bacteria</taxon>
        <taxon>Pseudomonadati</taxon>
        <taxon>Pseudomonadota</taxon>
        <taxon>Betaproteobacteria</taxon>
        <taxon>Burkholderiales</taxon>
        <taxon>Burkholderiaceae</taxon>
        <taxon>Caballeronia</taxon>
    </lineage>
</organism>
<evidence type="ECO:0000256" key="5">
    <source>
        <dbReference type="ARBA" id="ARBA00022737"/>
    </source>
</evidence>
<dbReference type="Gene3D" id="3.30.559.10">
    <property type="entry name" value="Chloramphenicol acetyltransferase-like domain"/>
    <property type="match status" value="3"/>
</dbReference>
<dbReference type="InterPro" id="IPR010071">
    <property type="entry name" value="AA_adenyl_dom"/>
</dbReference>
<dbReference type="GO" id="GO:0072330">
    <property type="term" value="P:monocarboxylic acid biosynthetic process"/>
    <property type="evidence" value="ECO:0007669"/>
    <property type="project" value="UniProtKB-ARBA"/>
</dbReference>
<dbReference type="CDD" id="cd19531">
    <property type="entry name" value="LCL_NRPS-like"/>
    <property type="match status" value="2"/>
</dbReference>
<dbReference type="Gene3D" id="3.30.559.30">
    <property type="entry name" value="Nonribosomal peptide synthetase, condensation domain"/>
    <property type="match status" value="3"/>
</dbReference>
<evidence type="ECO:0000256" key="2">
    <source>
        <dbReference type="ARBA" id="ARBA00006432"/>
    </source>
</evidence>
<evidence type="ECO:0000259" key="6">
    <source>
        <dbReference type="PROSITE" id="PS50075"/>
    </source>
</evidence>
<dbReference type="CDD" id="cd05930">
    <property type="entry name" value="A_NRPS"/>
    <property type="match status" value="4"/>
</dbReference>
<dbReference type="SUPFAM" id="SSF56801">
    <property type="entry name" value="Acetyl-CoA synthetase-like"/>
    <property type="match status" value="4"/>
</dbReference>
<dbReference type="InterPro" id="IPR000873">
    <property type="entry name" value="AMP-dep_synth/lig_dom"/>
</dbReference>
<reference evidence="7 8" key="1">
    <citation type="submission" date="2014-03" db="EMBL/GenBank/DDBJ databases">
        <title>Draft Genome Sequences of Four Burkholderia Strains.</title>
        <authorList>
            <person name="Liu X.Y."/>
            <person name="Li C.X."/>
            <person name="Xu J.H."/>
        </authorList>
    </citation>
    <scope>NUCLEOTIDE SEQUENCE [LARGE SCALE GENOMIC DNA]</scope>
    <source>
        <strain evidence="7 8">DSM 50014</strain>
    </source>
</reference>
<dbReference type="Gene3D" id="1.10.1200.10">
    <property type="entry name" value="ACP-like"/>
    <property type="match status" value="3"/>
</dbReference>
<dbReference type="InterPro" id="IPR029063">
    <property type="entry name" value="SAM-dependent_MTases_sf"/>
</dbReference>
<dbReference type="PROSITE" id="PS00012">
    <property type="entry name" value="PHOSPHOPANTETHEINE"/>
    <property type="match status" value="4"/>
</dbReference>
<dbReference type="Pfam" id="PF13193">
    <property type="entry name" value="AMP-binding_C"/>
    <property type="match status" value="3"/>
</dbReference>
<evidence type="ECO:0000313" key="7">
    <source>
        <dbReference type="EMBL" id="KDR39082.1"/>
    </source>
</evidence>
<dbReference type="Proteomes" id="UP000027466">
    <property type="component" value="Unassembled WGS sequence"/>
</dbReference>
<dbReference type="CDD" id="cd19540">
    <property type="entry name" value="LCL_NRPS-like"/>
    <property type="match status" value="1"/>
</dbReference>
<dbReference type="Gene3D" id="3.30.300.30">
    <property type="match status" value="5"/>
</dbReference>
<keyword evidence="5" id="KW-0677">Repeat</keyword>
<dbReference type="InterPro" id="IPR013217">
    <property type="entry name" value="Methyltransf_12"/>
</dbReference>
<dbReference type="FunFam" id="3.40.50.12780:FF:000012">
    <property type="entry name" value="Non-ribosomal peptide synthetase"/>
    <property type="match status" value="3"/>
</dbReference>
<dbReference type="InterPro" id="IPR006162">
    <property type="entry name" value="Ppantetheine_attach_site"/>
</dbReference>
<dbReference type="FunFam" id="1.10.1200.10:FF:000005">
    <property type="entry name" value="Nonribosomal peptide synthetase 1"/>
    <property type="match status" value="3"/>
</dbReference>
<dbReference type="InterPro" id="IPR001031">
    <property type="entry name" value="Thioesterase"/>
</dbReference>
<dbReference type="RefSeq" id="WP_051672890.1">
    <property type="nucleotide sequence ID" value="NZ_CADFFX010000043.1"/>
</dbReference>
<evidence type="ECO:0000256" key="1">
    <source>
        <dbReference type="ARBA" id="ARBA00001957"/>
    </source>
</evidence>
<dbReference type="GO" id="GO:0043041">
    <property type="term" value="P:amino acid activation for nonribosomal peptide biosynthetic process"/>
    <property type="evidence" value="ECO:0007669"/>
    <property type="project" value="TreeGrafter"/>
</dbReference>
<dbReference type="FunFam" id="1.10.1200.10:FF:000016">
    <property type="entry name" value="Non-ribosomal peptide synthase"/>
    <property type="match status" value="1"/>
</dbReference>
<dbReference type="InterPro" id="IPR029058">
    <property type="entry name" value="AB_hydrolase_fold"/>
</dbReference>
<dbReference type="PANTHER" id="PTHR45527:SF1">
    <property type="entry name" value="FATTY ACID SYNTHASE"/>
    <property type="match status" value="1"/>
</dbReference>
<dbReference type="Gene3D" id="3.40.50.980">
    <property type="match status" value="8"/>
</dbReference>
<gene>
    <name evidence="7" type="ORF">BG61_35015</name>
</gene>
<keyword evidence="4" id="KW-0597">Phosphoprotein</keyword>
<dbReference type="CDD" id="cd02440">
    <property type="entry name" value="AdoMet_MTases"/>
    <property type="match status" value="1"/>
</dbReference>
<dbReference type="Gene3D" id="3.40.50.150">
    <property type="entry name" value="Vaccinia Virus protein VP39"/>
    <property type="match status" value="1"/>
</dbReference>
<dbReference type="Gene3D" id="3.40.50.1820">
    <property type="entry name" value="alpha/beta hydrolase"/>
    <property type="match status" value="1"/>
</dbReference>
<dbReference type="PROSITE" id="PS50075">
    <property type="entry name" value="CARRIER"/>
    <property type="match status" value="4"/>
</dbReference>
<dbReference type="InterPro" id="IPR036736">
    <property type="entry name" value="ACP-like_sf"/>
</dbReference>
<dbReference type="SUPFAM" id="SSF53335">
    <property type="entry name" value="S-adenosyl-L-methionine-dependent methyltransferases"/>
    <property type="match status" value="1"/>
</dbReference>
<dbReference type="Gene3D" id="2.30.38.10">
    <property type="entry name" value="Luciferase, Domain 3"/>
    <property type="match status" value="4"/>
</dbReference>
<dbReference type="EMBL" id="JFHC01000067">
    <property type="protein sequence ID" value="KDR39082.1"/>
    <property type="molecule type" value="Genomic_DNA"/>
</dbReference>
<proteinExistence type="inferred from homology"/>
<dbReference type="PANTHER" id="PTHR45527">
    <property type="entry name" value="NONRIBOSOMAL PEPTIDE SYNTHETASE"/>
    <property type="match status" value="1"/>
</dbReference>
<dbReference type="FunFam" id="3.40.50.980:FF:000001">
    <property type="entry name" value="Non-ribosomal peptide synthetase"/>
    <property type="match status" value="4"/>
</dbReference>
<dbReference type="GO" id="GO:0005829">
    <property type="term" value="C:cytosol"/>
    <property type="evidence" value="ECO:0007669"/>
    <property type="project" value="TreeGrafter"/>
</dbReference>
<dbReference type="Pfam" id="PF00668">
    <property type="entry name" value="Condensation"/>
    <property type="match status" value="3"/>
</dbReference>
<dbReference type="Pfam" id="PF08242">
    <property type="entry name" value="Methyltransf_12"/>
    <property type="match status" value="1"/>
</dbReference>
<dbReference type="InterPro" id="IPR025110">
    <property type="entry name" value="AMP-bd_C"/>
</dbReference>
<evidence type="ECO:0000313" key="8">
    <source>
        <dbReference type="Proteomes" id="UP000027466"/>
    </source>
</evidence>
<dbReference type="GO" id="GO:0009403">
    <property type="term" value="P:toxin biosynthetic process"/>
    <property type="evidence" value="ECO:0007669"/>
    <property type="project" value="UniProtKB-ARBA"/>
</dbReference>
<dbReference type="SMART" id="SM00823">
    <property type="entry name" value="PKS_PP"/>
    <property type="match status" value="4"/>
</dbReference>
<dbReference type="PROSITE" id="PS00455">
    <property type="entry name" value="AMP_BINDING"/>
    <property type="match status" value="4"/>
</dbReference>
<feature type="domain" description="Carrier" evidence="6">
    <location>
        <begin position="538"/>
        <end position="613"/>
    </location>
</feature>
<comment type="similarity">
    <text evidence="2">Belongs to the ATP-dependent AMP-binding enzyme family.</text>
</comment>
<feature type="domain" description="Carrier" evidence="6">
    <location>
        <begin position="2009"/>
        <end position="2084"/>
    </location>
</feature>
<dbReference type="InterPro" id="IPR045851">
    <property type="entry name" value="AMP-bd_C_sf"/>
</dbReference>
<keyword evidence="3" id="KW-0596">Phosphopantetheine</keyword>
<dbReference type="InterPro" id="IPR023213">
    <property type="entry name" value="CAT-like_dom_sf"/>
</dbReference>